<dbReference type="HOGENOM" id="CLU_483747_0_0_7"/>
<accession>H8MV69</accession>
<gene>
    <name evidence="1" type="ordered locus">COCOR_01418</name>
</gene>
<dbReference type="AlphaFoldDB" id="H8MV69"/>
<dbReference type="RefSeq" id="WP_014394269.1">
    <property type="nucleotide sequence ID" value="NC_017030.1"/>
</dbReference>
<proteinExistence type="predicted"/>
<reference evidence="2" key="2">
    <citation type="submission" date="2012-03" db="EMBL/GenBank/DDBJ databases">
        <title>Genome sequence of the fruiting myxobacterium Corallococcus coralloides DSM 2259.</title>
        <authorList>
            <person name="Huntley S."/>
            <person name="Zhang Y."/>
            <person name="Treuner-Lange A."/>
            <person name="Sensen C.W."/>
            <person name="Sogaard-Andersen L."/>
        </authorList>
    </citation>
    <scope>NUCLEOTIDE SEQUENCE [LARGE SCALE GENOMIC DNA]</scope>
    <source>
        <strain evidence="2">ATCC 25202 / DSM 2259 / NBRC 100086 / M2</strain>
    </source>
</reference>
<sequence length="563" mass="63637">MAGPPKEIRTKFAGIGLDTEKWGDFEKKLARLQEPTLQEISKYLQEIFESCEDRPAVDRTFWLVERLTHRSRRSLTRLTTLETLALRLSAVSEHLLAGTSDSVMQKAYQGLRSDFDKLHQGYKGMKGDFLGRLKAKEKSSKPVSFEKRVDQKVGRVAEQARKPNRYTKLEDVDMHGVRVLPGKQASWMEALVQLTVLRKRMQGAELKRVAHHTTAEKWSHILTEVILGDTPTGVFIHNSKKSNGEGATRVISFVDESGDILRPDIQSTEDLDALRIIDLSYPELYELLEEVEYRFCDDSATLAKVMCALVGIGPEDSKPRSFFPEVLRYGPKIKAFGQKRKVVEGTARVTAEVVLVSFLSVLFLTEPRHSLPIWVSNADALQCIAQARLTFYDMLQPSLTFAADVRTVLRVDLRSDTDDISIGALLASANTAKYTLSPDEEHTRKLKELVMPACELYFKHGNVRGLKVVTDSMSKQLFEADEPSDEEEDDMFDRSATKKREVPDSVWFVEYLDGLGMEALEKAPQKDPDKMALTHQLDTTQKRKLTFVAPVAKMLVLREILDA</sequence>
<dbReference type="InParanoid" id="H8MV69"/>
<dbReference type="OrthoDB" id="10017119at2"/>
<dbReference type="EMBL" id="CP003389">
    <property type="protein sequence ID" value="AFE04046.1"/>
    <property type="molecule type" value="Genomic_DNA"/>
</dbReference>
<reference evidence="1 2" key="1">
    <citation type="journal article" date="2012" name="J. Bacteriol.">
        <title>Complete Genome Sequence of the Fruiting Myxobacterium Corallococcus coralloides DSM 2259.</title>
        <authorList>
            <person name="Huntley S."/>
            <person name="Zhang Y."/>
            <person name="Treuner-Lange A."/>
            <person name="Kneip S."/>
            <person name="Sensen C.W."/>
            <person name="Sogaard-Andersen L."/>
        </authorList>
    </citation>
    <scope>NUCLEOTIDE SEQUENCE [LARGE SCALE GENOMIC DNA]</scope>
    <source>
        <strain evidence="2">ATCC 25202 / DSM 2259 / NBRC 100086 / M2</strain>
    </source>
</reference>
<evidence type="ECO:0000313" key="2">
    <source>
        <dbReference type="Proteomes" id="UP000007587"/>
    </source>
</evidence>
<evidence type="ECO:0000313" key="1">
    <source>
        <dbReference type="EMBL" id="AFE04046.1"/>
    </source>
</evidence>
<dbReference type="Proteomes" id="UP000007587">
    <property type="component" value="Chromosome"/>
</dbReference>
<organism evidence="1 2">
    <name type="scientific">Corallococcus coralloides (strain ATCC 25202 / DSM 2259 / NBRC 100086 / M2)</name>
    <name type="common">Myxococcus coralloides</name>
    <dbReference type="NCBI Taxonomy" id="1144275"/>
    <lineage>
        <taxon>Bacteria</taxon>
        <taxon>Pseudomonadati</taxon>
        <taxon>Myxococcota</taxon>
        <taxon>Myxococcia</taxon>
        <taxon>Myxococcales</taxon>
        <taxon>Cystobacterineae</taxon>
        <taxon>Myxococcaceae</taxon>
        <taxon>Corallococcus</taxon>
    </lineage>
</organism>
<dbReference type="STRING" id="1144275.COCOR_01418"/>
<keyword evidence="2" id="KW-1185">Reference proteome</keyword>
<dbReference type="KEGG" id="ccx:COCOR_01418"/>
<name>H8MV69_CORCM</name>
<protein>
    <submittedName>
        <fullName evidence="1">Uncharacterized protein</fullName>
    </submittedName>
</protein>